<dbReference type="Gene3D" id="3.40.50.720">
    <property type="entry name" value="NAD(P)-binding Rossmann-like Domain"/>
    <property type="match status" value="1"/>
</dbReference>
<dbReference type="InterPro" id="IPR057326">
    <property type="entry name" value="KR_dom"/>
</dbReference>
<dbReference type="SUPFAM" id="SSF51735">
    <property type="entry name" value="NAD(P)-binding Rossmann-fold domains"/>
    <property type="match status" value="1"/>
</dbReference>
<evidence type="ECO:0000256" key="1">
    <source>
        <dbReference type="ARBA" id="ARBA00006484"/>
    </source>
</evidence>
<accession>A0A6B0YXI9</accession>
<sequence>MTQTRKMEGKRVLVTGSGTGIGRGVALEFAREGAAVVLHYAHSEAGAVTAVDEIRGAGGQAEVFQADLADIEQVKGLAGKAIDFLGGLDVLVNNAGITMNRPFLDVTPDQFDTLYNVNIRGMYFLTQAAVPTMIDQGGGAVINLTSVHAFAGMTEHTIYAGTKAAIVGFTRVLALELATRGVRVNAIAPGWILVENHLKVLGEFDQQEAGSTIPAGVIGAPQDIGRLALFLASDESRYIVGQTLVIDGGMLAIMPLSGDFRDPRQEQWGQGYVAGL</sequence>
<protein>
    <submittedName>
        <fullName evidence="4">3-oxoacyl-ACP reductase FabG</fullName>
    </submittedName>
</protein>
<proteinExistence type="inferred from homology"/>
<dbReference type="PROSITE" id="PS00061">
    <property type="entry name" value="ADH_SHORT"/>
    <property type="match status" value="1"/>
</dbReference>
<dbReference type="Pfam" id="PF13561">
    <property type="entry name" value="adh_short_C2"/>
    <property type="match status" value="1"/>
</dbReference>
<dbReference type="EMBL" id="VXRG01000137">
    <property type="protein sequence ID" value="MXY95141.1"/>
    <property type="molecule type" value="Genomic_DNA"/>
</dbReference>
<dbReference type="FunFam" id="3.40.50.720:FF:000084">
    <property type="entry name" value="Short-chain dehydrogenase reductase"/>
    <property type="match status" value="1"/>
</dbReference>
<evidence type="ECO:0000259" key="3">
    <source>
        <dbReference type="SMART" id="SM00822"/>
    </source>
</evidence>
<dbReference type="GO" id="GO:0016491">
    <property type="term" value="F:oxidoreductase activity"/>
    <property type="evidence" value="ECO:0007669"/>
    <property type="project" value="UniProtKB-KW"/>
</dbReference>
<dbReference type="AlphaFoldDB" id="A0A6B0YXI9"/>
<dbReference type="InterPro" id="IPR002347">
    <property type="entry name" value="SDR_fam"/>
</dbReference>
<dbReference type="NCBIfam" id="NF005559">
    <property type="entry name" value="PRK07231.1"/>
    <property type="match status" value="1"/>
</dbReference>
<name>A0A6B0YXI9_9CHLR</name>
<reference evidence="4" key="1">
    <citation type="submission" date="2019-09" db="EMBL/GenBank/DDBJ databases">
        <title>Characterisation of the sponge microbiome using genome-centric metagenomics.</title>
        <authorList>
            <person name="Engelberts J.P."/>
            <person name="Robbins S.J."/>
            <person name="De Goeij J.M."/>
            <person name="Aranda M."/>
            <person name="Bell S.C."/>
            <person name="Webster N.S."/>
        </authorList>
    </citation>
    <scope>NUCLEOTIDE SEQUENCE</scope>
    <source>
        <strain evidence="4">SB0664_bin_27</strain>
    </source>
</reference>
<dbReference type="PRINTS" id="PR00081">
    <property type="entry name" value="GDHRDH"/>
</dbReference>
<comment type="caution">
    <text evidence="4">The sequence shown here is derived from an EMBL/GenBank/DDBJ whole genome shotgun (WGS) entry which is preliminary data.</text>
</comment>
<dbReference type="PANTHER" id="PTHR43639">
    <property type="entry name" value="OXIDOREDUCTASE, SHORT-CHAIN DEHYDROGENASE/REDUCTASE FAMILY (AFU_ORTHOLOGUE AFUA_5G02870)"/>
    <property type="match status" value="1"/>
</dbReference>
<keyword evidence="2" id="KW-0560">Oxidoreductase</keyword>
<comment type="similarity">
    <text evidence="1">Belongs to the short-chain dehydrogenases/reductases (SDR) family.</text>
</comment>
<gene>
    <name evidence="4" type="ORF">F4Y42_17000</name>
</gene>
<dbReference type="SMART" id="SM00822">
    <property type="entry name" value="PKS_KR"/>
    <property type="match status" value="1"/>
</dbReference>
<dbReference type="InterPro" id="IPR020904">
    <property type="entry name" value="Sc_DH/Rdtase_CS"/>
</dbReference>
<dbReference type="PRINTS" id="PR00080">
    <property type="entry name" value="SDRFAMILY"/>
</dbReference>
<dbReference type="PANTHER" id="PTHR43639:SF1">
    <property type="entry name" value="SHORT-CHAIN DEHYDROGENASE_REDUCTASE FAMILY PROTEIN"/>
    <property type="match status" value="1"/>
</dbReference>
<feature type="domain" description="Ketoreductase" evidence="3">
    <location>
        <begin position="10"/>
        <end position="194"/>
    </location>
</feature>
<evidence type="ECO:0000256" key="2">
    <source>
        <dbReference type="ARBA" id="ARBA00023002"/>
    </source>
</evidence>
<organism evidence="4">
    <name type="scientific">Caldilineaceae bacterium SB0664_bin_27</name>
    <dbReference type="NCBI Taxonomy" id="2605260"/>
    <lineage>
        <taxon>Bacteria</taxon>
        <taxon>Bacillati</taxon>
        <taxon>Chloroflexota</taxon>
        <taxon>Caldilineae</taxon>
        <taxon>Caldilineales</taxon>
        <taxon>Caldilineaceae</taxon>
    </lineage>
</organism>
<evidence type="ECO:0000313" key="4">
    <source>
        <dbReference type="EMBL" id="MXY95141.1"/>
    </source>
</evidence>
<dbReference type="InterPro" id="IPR036291">
    <property type="entry name" value="NAD(P)-bd_dom_sf"/>
</dbReference>